<dbReference type="AlphaFoldDB" id="S3DIA2"/>
<sequence length="234" mass="25416">MAYFGEALAHASLMGISLGFLLNINIYFSLIICSLLLSFILVLLQKQRLISTDTLLGILAHSFLSLGLVTVSFLDDIRVDIMDYLFGDILSVSPMDLLAIYTMVSLASVVLILFWRSLLSVTINEDLASVEGLNVDIIRILLMLILGLVIAVGMRSIGVLTITSLLIIPPAIVRPFSKTPEQMAIFASFVSIISVLLGLVLSWFVDTPSGPSIVISATAMFILSQTITFVRSST</sequence>
<evidence type="ECO:0000256" key="2">
    <source>
        <dbReference type="ARBA" id="ARBA00004651"/>
    </source>
</evidence>
<dbReference type="Proteomes" id="UP000053688">
    <property type="component" value="Unassembled WGS sequence"/>
</dbReference>
<keyword evidence="8" id="KW-0864">Zinc transport</keyword>
<evidence type="ECO:0000256" key="8">
    <source>
        <dbReference type="ARBA" id="ARBA00022906"/>
    </source>
</evidence>
<dbReference type="Gene3D" id="1.10.3470.10">
    <property type="entry name" value="ABC transporter involved in vitamin B12 uptake, BtuC"/>
    <property type="match status" value="1"/>
</dbReference>
<comment type="caution">
    <text evidence="15">The sequence shown here is derived from an EMBL/GenBank/DDBJ whole genome shotgun (WGS) entry which is preliminary data.</text>
</comment>
<evidence type="ECO:0000256" key="12">
    <source>
        <dbReference type="ARBA" id="ARBA00040080"/>
    </source>
</evidence>
<dbReference type="eggNOG" id="COG1108">
    <property type="taxonomic scope" value="Bacteria"/>
</dbReference>
<keyword evidence="10" id="KW-0406">Ion transport</keyword>
<dbReference type="SUPFAM" id="SSF81345">
    <property type="entry name" value="ABC transporter involved in vitamin B12 uptake, BtuC"/>
    <property type="match status" value="1"/>
</dbReference>
<evidence type="ECO:0000256" key="14">
    <source>
        <dbReference type="SAM" id="Phobius"/>
    </source>
</evidence>
<evidence type="ECO:0000256" key="13">
    <source>
        <dbReference type="RuleBase" id="RU003943"/>
    </source>
</evidence>
<reference evidence="15 16" key="1">
    <citation type="journal article" date="2014" name="Environ. Microbiol.">
        <title>Genomic signatures of obligate host dependence in the luminous bacterial symbiont of a vertebrate.</title>
        <authorList>
            <person name="Hendry T.A."/>
            <person name="de Wet J.R."/>
            <person name="Dunlap P.V."/>
        </authorList>
    </citation>
    <scope>NUCLEOTIDE SEQUENCE [LARGE SCALE GENOMIC DNA]</scope>
    <source>
        <strain evidence="15 16">Akat1</strain>
    </source>
</reference>
<feature type="transmembrane region" description="Helical" evidence="14">
    <location>
        <begin position="94"/>
        <end position="115"/>
    </location>
</feature>
<evidence type="ECO:0000256" key="5">
    <source>
        <dbReference type="ARBA" id="ARBA00022475"/>
    </source>
</evidence>
<feature type="transmembrane region" description="Helical" evidence="14">
    <location>
        <begin position="20"/>
        <end position="43"/>
    </location>
</feature>
<evidence type="ECO:0000256" key="11">
    <source>
        <dbReference type="ARBA" id="ARBA00023136"/>
    </source>
</evidence>
<dbReference type="EMBL" id="AMSD01000002">
    <property type="protein sequence ID" value="EPE37435.1"/>
    <property type="molecule type" value="Genomic_DNA"/>
</dbReference>
<keyword evidence="11 14" id="KW-0472">Membrane</keyword>
<evidence type="ECO:0000256" key="9">
    <source>
        <dbReference type="ARBA" id="ARBA00022989"/>
    </source>
</evidence>
<dbReference type="PANTHER" id="PTHR30477">
    <property type="entry name" value="ABC-TRANSPORTER METAL-BINDING PROTEIN"/>
    <property type="match status" value="1"/>
</dbReference>
<accession>S3DIA2</accession>
<evidence type="ECO:0000256" key="3">
    <source>
        <dbReference type="ARBA" id="ARBA00008034"/>
    </source>
</evidence>
<dbReference type="PANTHER" id="PTHR30477:SF23">
    <property type="entry name" value="HIGH-AFFINITY ZINC UPTAKE SYSTEM MEMBRANE PROTEIN ZNUB"/>
    <property type="match status" value="1"/>
</dbReference>
<dbReference type="InterPro" id="IPR037294">
    <property type="entry name" value="ABC_BtuC-like"/>
</dbReference>
<feature type="transmembrane region" description="Helical" evidence="14">
    <location>
        <begin position="156"/>
        <end position="173"/>
    </location>
</feature>
<dbReference type="InterPro" id="IPR001626">
    <property type="entry name" value="ABC_TroCD"/>
</dbReference>
<evidence type="ECO:0000313" key="15">
    <source>
        <dbReference type="EMBL" id="EPE37435.1"/>
    </source>
</evidence>
<comment type="subcellular location">
    <subcellularLocation>
        <location evidence="2 13">Cell membrane</location>
        <topology evidence="2 13">Multi-pass membrane protein</topology>
    </subcellularLocation>
</comment>
<dbReference type="PATRIC" id="fig|1236703.3.peg.759"/>
<keyword evidence="16" id="KW-1185">Reference proteome</keyword>
<proteinExistence type="inferred from homology"/>
<comment type="function">
    <text evidence="1">Involved in the high-affinity zinc uptake transport system.</text>
</comment>
<evidence type="ECO:0000256" key="6">
    <source>
        <dbReference type="ARBA" id="ARBA00022692"/>
    </source>
</evidence>
<evidence type="ECO:0000256" key="10">
    <source>
        <dbReference type="ARBA" id="ARBA00023065"/>
    </source>
</evidence>
<protein>
    <recommendedName>
        <fullName evidence="12">High-affinity zinc uptake system membrane protein ZnuB</fullName>
    </recommendedName>
</protein>
<organism evidence="15 16">
    <name type="scientific">Candidatus Photodesmus katoptron Akat1</name>
    <dbReference type="NCBI Taxonomy" id="1236703"/>
    <lineage>
        <taxon>Bacteria</taxon>
        <taxon>Pseudomonadati</taxon>
        <taxon>Pseudomonadota</taxon>
        <taxon>Gammaproteobacteria</taxon>
        <taxon>Vibrionales</taxon>
        <taxon>Vibrionaceae</taxon>
        <taxon>Candidatus Photodesmus</taxon>
    </lineage>
</organism>
<dbReference type="GO" id="GO:0043190">
    <property type="term" value="C:ATP-binding cassette (ABC) transporter complex"/>
    <property type="evidence" value="ECO:0007669"/>
    <property type="project" value="InterPro"/>
</dbReference>
<name>S3DIA2_9GAMM</name>
<evidence type="ECO:0000313" key="16">
    <source>
        <dbReference type="Proteomes" id="UP000053688"/>
    </source>
</evidence>
<dbReference type="GO" id="GO:0010043">
    <property type="term" value="P:response to zinc ion"/>
    <property type="evidence" value="ECO:0007669"/>
    <property type="project" value="TreeGrafter"/>
</dbReference>
<keyword evidence="5" id="KW-1003">Cell membrane</keyword>
<evidence type="ECO:0000256" key="4">
    <source>
        <dbReference type="ARBA" id="ARBA00022448"/>
    </source>
</evidence>
<feature type="transmembrane region" description="Helical" evidence="14">
    <location>
        <begin position="55"/>
        <end position="74"/>
    </location>
</feature>
<dbReference type="GO" id="GO:0055085">
    <property type="term" value="P:transmembrane transport"/>
    <property type="evidence" value="ECO:0007669"/>
    <property type="project" value="InterPro"/>
</dbReference>
<gene>
    <name evidence="15" type="ORF">O1U_0738</name>
</gene>
<evidence type="ECO:0000256" key="7">
    <source>
        <dbReference type="ARBA" id="ARBA00022833"/>
    </source>
</evidence>
<evidence type="ECO:0000256" key="1">
    <source>
        <dbReference type="ARBA" id="ARBA00002313"/>
    </source>
</evidence>
<dbReference type="GO" id="GO:0006829">
    <property type="term" value="P:zinc ion transport"/>
    <property type="evidence" value="ECO:0007669"/>
    <property type="project" value="UniProtKB-KW"/>
</dbReference>
<feature type="transmembrane region" description="Helical" evidence="14">
    <location>
        <begin position="185"/>
        <end position="205"/>
    </location>
</feature>
<keyword evidence="6 13" id="KW-0812">Transmembrane</keyword>
<feature type="transmembrane region" description="Helical" evidence="14">
    <location>
        <begin position="211"/>
        <end position="230"/>
    </location>
</feature>
<keyword evidence="7" id="KW-0862">Zinc</keyword>
<keyword evidence="4 13" id="KW-0813">Transport</keyword>
<dbReference type="Pfam" id="PF00950">
    <property type="entry name" value="ABC-3"/>
    <property type="match status" value="1"/>
</dbReference>
<keyword evidence="9 14" id="KW-1133">Transmembrane helix</keyword>
<dbReference type="STRING" id="28176.CF66_7108"/>
<comment type="similarity">
    <text evidence="3 13">Belongs to the ABC-3 integral membrane protein family.</text>
</comment>